<feature type="domain" description="EamA" evidence="2">
    <location>
        <begin position="163"/>
        <end position="294"/>
    </location>
</feature>
<organism evidence="3 4">
    <name type="scientific">Georgfuchsia toluolica</name>
    <dbReference type="NCBI Taxonomy" id="424218"/>
    <lineage>
        <taxon>Bacteria</taxon>
        <taxon>Pseudomonadati</taxon>
        <taxon>Pseudomonadota</taxon>
        <taxon>Betaproteobacteria</taxon>
        <taxon>Nitrosomonadales</taxon>
        <taxon>Sterolibacteriaceae</taxon>
        <taxon>Georgfuchsia</taxon>
    </lineage>
</organism>
<dbReference type="PANTHER" id="PTHR22911:SF103">
    <property type="entry name" value="BLR2811 PROTEIN"/>
    <property type="match status" value="1"/>
</dbReference>
<dbReference type="InterPro" id="IPR037185">
    <property type="entry name" value="EmrE-like"/>
</dbReference>
<feature type="transmembrane region" description="Helical" evidence="1">
    <location>
        <begin position="52"/>
        <end position="70"/>
    </location>
</feature>
<feature type="transmembrane region" description="Helical" evidence="1">
    <location>
        <begin position="278"/>
        <end position="296"/>
    </location>
</feature>
<dbReference type="SUPFAM" id="SSF103481">
    <property type="entry name" value="Multidrug resistance efflux transporter EmrE"/>
    <property type="match status" value="2"/>
</dbReference>
<name>A0A916J4H5_9PROT</name>
<keyword evidence="1" id="KW-0472">Membrane</keyword>
<evidence type="ECO:0000313" key="4">
    <source>
        <dbReference type="Proteomes" id="UP000742786"/>
    </source>
</evidence>
<feature type="transmembrane region" description="Helical" evidence="1">
    <location>
        <begin position="114"/>
        <end position="132"/>
    </location>
</feature>
<feature type="transmembrane region" description="Helical" evidence="1">
    <location>
        <begin position="21"/>
        <end position="40"/>
    </location>
</feature>
<dbReference type="GO" id="GO:0016020">
    <property type="term" value="C:membrane"/>
    <property type="evidence" value="ECO:0007669"/>
    <property type="project" value="InterPro"/>
</dbReference>
<feature type="transmembrane region" description="Helical" evidence="1">
    <location>
        <begin position="163"/>
        <end position="180"/>
    </location>
</feature>
<feature type="transmembrane region" description="Helical" evidence="1">
    <location>
        <begin position="91"/>
        <end position="108"/>
    </location>
</feature>
<keyword evidence="1" id="KW-0812">Transmembrane</keyword>
<dbReference type="AlphaFoldDB" id="A0A916J4H5"/>
<accession>A0A916J4H5</accession>
<sequence length="325" mass="35255">MSGAVPAEWTPDMQVAKGHTYRGVLFILLALLFLAAHDATAKYLAQRFPLPLLIWARFTLQCLLVVIFLAPSRRMQLFNTRSLRIQITRSLLILGVSLFLLSALRTMPLAETTAIFLISPFLLALIAGRTLGEQVGLKRWLVIIIGFCGALLIARPGGALSTAGVLLALGAALCSALYQMQTRQLSMTDGPLTTLIYTALGGTVALSLSLPWFWPEHLPNAGDAMLIALLGLFGTVGHLLMIHAFRHAPASVLAPLNYGHLFWATLLGWLIFGQLPDAWSYLGMAIIAGSGLLLIASNWQSHPPFPPKVLIGAPFPQFTEDGREV</sequence>
<comment type="caution">
    <text evidence="3">The sequence shown here is derived from an EMBL/GenBank/DDBJ whole genome shotgun (WGS) entry which is preliminary data.</text>
</comment>
<reference evidence="3" key="1">
    <citation type="submission" date="2021-04" db="EMBL/GenBank/DDBJ databases">
        <authorList>
            <person name="Hornung B."/>
        </authorList>
    </citation>
    <scope>NUCLEOTIDE SEQUENCE</scope>
    <source>
        <strain evidence="3">G5G6</strain>
    </source>
</reference>
<proteinExistence type="predicted"/>
<feature type="transmembrane region" description="Helical" evidence="1">
    <location>
        <begin position="252"/>
        <end position="272"/>
    </location>
</feature>
<keyword evidence="4" id="KW-1185">Reference proteome</keyword>
<evidence type="ECO:0000259" key="2">
    <source>
        <dbReference type="Pfam" id="PF00892"/>
    </source>
</evidence>
<protein>
    <submittedName>
        <fullName evidence="3">EamA domain-containing membrane protein RarD</fullName>
    </submittedName>
</protein>
<evidence type="ECO:0000256" key="1">
    <source>
        <dbReference type="SAM" id="Phobius"/>
    </source>
</evidence>
<feature type="transmembrane region" description="Helical" evidence="1">
    <location>
        <begin position="226"/>
        <end position="245"/>
    </location>
</feature>
<dbReference type="PANTHER" id="PTHR22911">
    <property type="entry name" value="ACYL-MALONYL CONDENSING ENZYME-RELATED"/>
    <property type="match status" value="1"/>
</dbReference>
<keyword evidence="1" id="KW-1133">Transmembrane helix</keyword>
<feature type="transmembrane region" description="Helical" evidence="1">
    <location>
        <begin position="139"/>
        <end position="157"/>
    </location>
</feature>
<evidence type="ECO:0000313" key="3">
    <source>
        <dbReference type="EMBL" id="CAG4882317.1"/>
    </source>
</evidence>
<dbReference type="InterPro" id="IPR000620">
    <property type="entry name" value="EamA_dom"/>
</dbReference>
<feature type="transmembrane region" description="Helical" evidence="1">
    <location>
        <begin position="192"/>
        <end position="214"/>
    </location>
</feature>
<dbReference type="RefSeq" id="WP_220634404.1">
    <property type="nucleotide sequence ID" value="NZ_CAJQUM010000001.1"/>
</dbReference>
<dbReference type="Pfam" id="PF00892">
    <property type="entry name" value="EamA"/>
    <property type="match status" value="2"/>
</dbReference>
<dbReference type="Proteomes" id="UP000742786">
    <property type="component" value="Unassembled WGS sequence"/>
</dbReference>
<gene>
    <name evidence="3" type="ORF">GTOL_10199</name>
</gene>
<feature type="domain" description="EamA" evidence="2">
    <location>
        <begin position="22"/>
        <end position="154"/>
    </location>
</feature>
<dbReference type="EMBL" id="CAJQUM010000001">
    <property type="protein sequence ID" value="CAG4882317.1"/>
    <property type="molecule type" value="Genomic_DNA"/>
</dbReference>